<dbReference type="GO" id="GO:0030170">
    <property type="term" value="F:pyridoxal phosphate binding"/>
    <property type="evidence" value="ECO:0007669"/>
    <property type="project" value="InterPro"/>
</dbReference>
<feature type="domain" description="Tryptophan synthase beta chain-like PALP" evidence="5">
    <location>
        <begin position="14"/>
        <end position="303"/>
    </location>
</feature>
<evidence type="ECO:0000256" key="3">
    <source>
        <dbReference type="ARBA" id="ARBA00022898"/>
    </source>
</evidence>
<reference evidence="6" key="1">
    <citation type="submission" date="2018-05" db="EMBL/GenBank/DDBJ databases">
        <authorList>
            <person name="Lanie J.A."/>
            <person name="Ng W.-L."/>
            <person name="Kazmierczak K.M."/>
            <person name="Andrzejewski T.M."/>
            <person name="Davidsen T.M."/>
            <person name="Wayne K.J."/>
            <person name="Tettelin H."/>
            <person name="Glass J.I."/>
            <person name="Rusch D."/>
            <person name="Podicherti R."/>
            <person name="Tsui H.-C.T."/>
            <person name="Winkler M.E."/>
        </authorList>
    </citation>
    <scope>NUCLEOTIDE SEQUENCE</scope>
</reference>
<evidence type="ECO:0000256" key="1">
    <source>
        <dbReference type="ARBA" id="ARBA00001933"/>
    </source>
</evidence>
<keyword evidence="4" id="KW-0456">Lyase</keyword>
<accession>A0A381W5Z0</accession>
<name>A0A381W5Z0_9ZZZZ</name>
<dbReference type="AlphaFoldDB" id="A0A381W5Z0"/>
<dbReference type="Gene3D" id="3.40.50.1100">
    <property type="match status" value="2"/>
</dbReference>
<dbReference type="InterPro" id="IPR050147">
    <property type="entry name" value="Ser/Thr_Dehydratase"/>
</dbReference>
<dbReference type="GO" id="GO:0009097">
    <property type="term" value="P:isoleucine biosynthetic process"/>
    <property type="evidence" value="ECO:0007669"/>
    <property type="project" value="TreeGrafter"/>
</dbReference>
<sequence length="315" mass="33805">MIQQNVTAAAERIKEHVIQTPFERSAMMSDLTGADVWLKMENQQHTGSFKFRGAMNKMLTLSESERESGIYAASTGNHGAAVAYACQKLRVPCIIYVPEKSSDAKLANMKNFGAEIRVHGKDCMDGELKAREVAESAGGIYLSPYNDPDVISGQGTISLEIESQCSGLDTVIVSVGGGGLISGVGGYLKSVWPDVEVIAASPENHAVMIKSLEAGKIIKIDPVPTISDGTAGGVEAGSVTFKMCQEYVDHMVLLTEQEIQEGIIHLIEKERILVEGAAGTSIAALIKMKDQLKGKRVGIIVCGRNISLEVLRKIL</sequence>
<gene>
    <name evidence="6" type="ORF">METZ01_LOCUS100820</name>
</gene>
<dbReference type="GO" id="GO:0006567">
    <property type="term" value="P:L-threonine catabolic process"/>
    <property type="evidence" value="ECO:0007669"/>
    <property type="project" value="TreeGrafter"/>
</dbReference>
<dbReference type="GO" id="GO:0003941">
    <property type="term" value="F:L-serine ammonia-lyase activity"/>
    <property type="evidence" value="ECO:0007669"/>
    <property type="project" value="TreeGrafter"/>
</dbReference>
<comment type="cofactor">
    <cofactor evidence="1">
        <name>pyridoxal 5'-phosphate</name>
        <dbReference type="ChEBI" id="CHEBI:597326"/>
    </cofactor>
</comment>
<dbReference type="InterPro" id="IPR036052">
    <property type="entry name" value="TrpB-like_PALP_sf"/>
</dbReference>
<organism evidence="6">
    <name type="scientific">marine metagenome</name>
    <dbReference type="NCBI Taxonomy" id="408172"/>
    <lineage>
        <taxon>unclassified sequences</taxon>
        <taxon>metagenomes</taxon>
        <taxon>ecological metagenomes</taxon>
    </lineage>
</organism>
<dbReference type="PANTHER" id="PTHR48078:SF6">
    <property type="entry name" value="L-THREONINE DEHYDRATASE CATABOLIC TDCB"/>
    <property type="match status" value="1"/>
</dbReference>
<dbReference type="InterPro" id="IPR001926">
    <property type="entry name" value="TrpB-like_PALP"/>
</dbReference>
<dbReference type="CDD" id="cd01562">
    <property type="entry name" value="Thr-dehyd"/>
    <property type="match status" value="1"/>
</dbReference>
<dbReference type="GO" id="GO:0006565">
    <property type="term" value="P:L-serine catabolic process"/>
    <property type="evidence" value="ECO:0007669"/>
    <property type="project" value="TreeGrafter"/>
</dbReference>
<dbReference type="FunFam" id="3.40.50.1100:FF:000005">
    <property type="entry name" value="Threonine dehydratase catabolic"/>
    <property type="match status" value="1"/>
</dbReference>
<dbReference type="InterPro" id="IPR000634">
    <property type="entry name" value="Ser/Thr_deHydtase_PyrdxlP-BS"/>
</dbReference>
<evidence type="ECO:0000259" key="5">
    <source>
        <dbReference type="Pfam" id="PF00291"/>
    </source>
</evidence>
<protein>
    <recommendedName>
        <fullName evidence="5">Tryptophan synthase beta chain-like PALP domain-containing protein</fullName>
    </recommendedName>
</protein>
<comment type="similarity">
    <text evidence="2">Belongs to the serine/threonine dehydratase family.</text>
</comment>
<dbReference type="SUPFAM" id="SSF53686">
    <property type="entry name" value="Tryptophan synthase beta subunit-like PLP-dependent enzymes"/>
    <property type="match status" value="1"/>
</dbReference>
<proteinExistence type="inferred from homology"/>
<evidence type="ECO:0000313" key="6">
    <source>
        <dbReference type="EMBL" id="SVA47966.1"/>
    </source>
</evidence>
<keyword evidence="3" id="KW-0663">Pyridoxal phosphate</keyword>
<evidence type="ECO:0000256" key="2">
    <source>
        <dbReference type="ARBA" id="ARBA00010869"/>
    </source>
</evidence>
<evidence type="ECO:0000256" key="4">
    <source>
        <dbReference type="ARBA" id="ARBA00023239"/>
    </source>
</evidence>
<dbReference type="EMBL" id="UINC01010813">
    <property type="protein sequence ID" value="SVA47966.1"/>
    <property type="molecule type" value="Genomic_DNA"/>
</dbReference>
<dbReference type="NCBIfam" id="NF005292">
    <property type="entry name" value="PRK06815.1"/>
    <property type="match status" value="1"/>
</dbReference>
<dbReference type="PROSITE" id="PS00165">
    <property type="entry name" value="DEHYDRATASE_SER_THR"/>
    <property type="match status" value="1"/>
</dbReference>
<dbReference type="Pfam" id="PF00291">
    <property type="entry name" value="PALP"/>
    <property type="match status" value="1"/>
</dbReference>
<dbReference type="GO" id="GO:0004794">
    <property type="term" value="F:threonine deaminase activity"/>
    <property type="evidence" value="ECO:0007669"/>
    <property type="project" value="TreeGrafter"/>
</dbReference>
<dbReference type="PANTHER" id="PTHR48078">
    <property type="entry name" value="THREONINE DEHYDRATASE, MITOCHONDRIAL-RELATED"/>
    <property type="match status" value="1"/>
</dbReference>